<evidence type="ECO:0000256" key="1">
    <source>
        <dbReference type="SAM" id="Phobius"/>
    </source>
</evidence>
<feature type="transmembrane region" description="Helical" evidence="1">
    <location>
        <begin position="20"/>
        <end position="40"/>
    </location>
</feature>
<keyword evidence="3" id="KW-1185">Reference proteome</keyword>
<dbReference type="OrthoDB" id="1714532at2759"/>
<dbReference type="AlphaFoldDB" id="A0A9D3UIQ0"/>
<dbReference type="InterPro" id="IPR051177">
    <property type="entry name" value="CIK-Related_Protein"/>
</dbReference>
<evidence type="ECO:0000313" key="3">
    <source>
        <dbReference type="Proteomes" id="UP000828251"/>
    </source>
</evidence>
<keyword evidence="1" id="KW-0812">Transmembrane</keyword>
<protein>
    <submittedName>
        <fullName evidence="2">Uncharacterized protein</fullName>
    </submittedName>
</protein>
<evidence type="ECO:0000313" key="2">
    <source>
        <dbReference type="EMBL" id="KAH1045943.1"/>
    </source>
</evidence>
<comment type="caution">
    <text evidence="2">The sequence shown here is derived from an EMBL/GenBank/DDBJ whole genome shotgun (WGS) entry which is preliminary data.</text>
</comment>
<dbReference type="Gene3D" id="1.25.10.10">
    <property type="entry name" value="Leucine-rich Repeat Variant"/>
    <property type="match status" value="1"/>
</dbReference>
<reference evidence="2 3" key="1">
    <citation type="journal article" date="2021" name="Plant Biotechnol. J.">
        <title>Multi-omics assisted identification of the key and species-specific regulatory components of drought-tolerant mechanisms in Gossypium stocksii.</title>
        <authorList>
            <person name="Yu D."/>
            <person name="Ke L."/>
            <person name="Zhang D."/>
            <person name="Wu Y."/>
            <person name="Sun Y."/>
            <person name="Mei J."/>
            <person name="Sun J."/>
            <person name="Sun Y."/>
        </authorList>
    </citation>
    <scope>NUCLEOTIDE SEQUENCE [LARGE SCALE GENOMIC DNA]</scope>
    <source>
        <strain evidence="3">cv. E1</strain>
        <tissue evidence="2">Leaf</tissue>
    </source>
</reference>
<dbReference type="EMBL" id="JAIQCV010000011">
    <property type="protein sequence ID" value="KAH1045943.1"/>
    <property type="molecule type" value="Genomic_DNA"/>
</dbReference>
<organism evidence="2 3">
    <name type="scientific">Gossypium stocksii</name>
    <dbReference type="NCBI Taxonomy" id="47602"/>
    <lineage>
        <taxon>Eukaryota</taxon>
        <taxon>Viridiplantae</taxon>
        <taxon>Streptophyta</taxon>
        <taxon>Embryophyta</taxon>
        <taxon>Tracheophyta</taxon>
        <taxon>Spermatophyta</taxon>
        <taxon>Magnoliopsida</taxon>
        <taxon>eudicotyledons</taxon>
        <taxon>Gunneridae</taxon>
        <taxon>Pentapetalae</taxon>
        <taxon>rosids</taxon>
        <taxon>malvids</taxon>
        <taxon>Malvales</taxon>
        <taxon>Malvaceae</taxon>
        <taxon>Malvoideae</taxon>
        <taxon>Gossypium</taxon>
    </lineage>
</organism>
<gene>
    <name evidence="2" type="ORF">J1N35_036727</name>
</gene>
<dbReference type="Proteomes" id="UP000828251">
    <property type="component" value="Unassembled WGS sequence"/>
</dbReference>
<keyword evidence="1" id="KW-1133">Transmembrane helix</keyword>
<dbReference type="PANTHER" id="PTHR12984">
    <property type="entry name" value="SCY1-RELATED S/T PROTEIN KINASE-LIKE"/>
    <property type="match status" value="1"/>
</dbReference>
<keyword evidence="1" id="KW-0472">Membrane</keyword>
<dbReference type="InterPro" id="IPR011989">
    <property type="entry name" value="ARM-like"/>
</dbReference>
<proteinExistence type="predicted"/>
<accession>A0A9D3UIQ0</accession>
<name>A0A9D3UIQ0_9ROSI</name>
<dbReference type="PANTHER" id="PTHR12984:SF6">
    <property type="entry name" value="SCY1-LIKE PROTEIN 2"/>
    <property type="match status" value="1"/>
</dbReference>
<sequence>MLNLGPYPRLRGKTDFELVTFSALVPVLSIATGETLLLLVKHADLIINKTTSEHRVSHVMPMLVRAYDDGDPRIQEEALRKSLFLAKQLDMQLLQFMRKSSDKANDPLQRHIVYSFRDHPSNWIIKNFLYPNQ</sequence>